<evidence type="ECO:0000313" key="1">
    <source>
        <dbReference type="EMBL" id="ESA15360.1"/>
    </source>
</evidence>
<dbReference type="AlphaFoldDB" id="U9U4R3"/>
<dbReference type="HOGENOM" id="CLU_2575063_0_0_1"/>
<proteinExistence type="predicted"/>
<sequence>MLINGNQFRSWKLESQSFKEISSDLDTESHREMVPIWIPESQCFKVSLQKSVLIWIPESQYFKGNQLRFGYRNPKVSTLKL</sequence>
<dbReference type="EMBL" id="KI282068">
    <property type="protein sequence ID" value="ESA15360.1"/>
    <property type="molecule type" value="Genomic_DNA"/>
</dbReference>
<gene>
    <name evidence="1" type="ORF">GLOINDRAFT_23969</name>
</gene>
<accession>U9U4R3</accession>
<organism evidence="1">
    <name type="scientific">Rhizophagus irregularis (strain DAOM 181602 / DAOM 197198 / MUCL 43194)</name>
    <name type="common">Arbuscular mycorrhizal fungus</name>
    <name type="synonym">Glomus intraradices</name>
    <dbReference type="NCBI Taxonomy" id="747089"/>
    <lineage>
        <taxon>Eukaryota</taxon>
        <taxon>Fungi</taxon>
        <taxon>Fungi incertae sedis</taxon>
        <taxon>Mucoromycota</taxon>
        <taxon>Glomeromycotina</taxon>
        <taxon>Glomeromycetes</taxon>
        <taxon>Glomerales</taxon>
        <taxon>Glomeraceae</taxon>
        <taxon>Rhizophagus</taxon>
    </lineage>
</organism>
<reference evidence="1" key="1">
    <citation type="submission" date="2013-07" db="EMBL/GenBank/DDBJ databases">
        <title>The genome of an arbuscular mycorrhizal fungus provides insights into the evolution of the oldest plant symbiosis.</title>
        <authorList>
            <consortium name="DOE Joint Genome Institute"/>
            <person name="Tisserant E."/>
            <person name="Malbreil M."/>
            <person name="Kuo A."/>
            <person name="Kohler A."/>
            <person name="Symeonidi A."/>
            <person name="Balestrini R."/>
            <person name="Charron P."/>
            <person name="Duensing N."/>
            <person name="Frei-dit-Frey N."/>
            <person name="Gianinazzi-Pearson V."/>
            <person name="Gilbert B."/>
            <person name="Handa Y."/>
            <person name="Hijri M."/>
            <person name="Kaul R."/>
            <person name="Kawaguchi M."/>
            <person name="Krajinski F."/>
            <person name="Lammers P."/>
            <person name="Lapierre D."/>
            <person name="Masclaux F.G."/>
            <person name="Murat C."/>
            <person name="Morin E."/>
            <person name="Ndikumana S."/>
            <person name="Pagni M."/>
            <person name="Petitpierre D."/>
            <person name="Requena N."/>
            <person name="Rosikiewicz P."/>
            <person name="Riley R."/>
            <person name="Saito K."/>
            <person name="San Clemente H."/>
            <person name="Shapiro H."/>
            <person name="van Tuinen D."/>
            <person name="Becard G."/>
            <person name="Bonfante P."/>
            <person name="Paszkowski U."/>
            <person name="Shachar-Hill Y."/>
            <person name="Young J.P."/>
            <person name="Sanders I.R."/>
            <person name="Henrissat B."/>
            <person name="Rensing S.A."/>
            <person name="Grigoriev I.V."/>
            <person name="Corradi N."/>
            <person name="Roux C."/>
            <person name="Martin F."/>
        </authorList>
    </citation>
    <scope>NUCLEOTIDE SEQUENCE</scope>
    <source>
        <strain evidence="1">DAOM 197198</strain>
    </source>
</reference>
<name>U9U4R3_RHIID</name>
<protein>
    <submittedName>
        <fullName evidence="1">Uncharacterized protein</fullName>
    </submittedName>
</protein>